<dbReference type="PANTHER" id="PTHR34778">
    <property type="entry name" value="OS02G0580700 PROTEIN"/>
    <property type="match status" value="1"/>
</dbReference>
<dbReference type="OrthoDB" id="686198at2759"/>
<feature type="region of interest" description="Disordered" evidence="1">
    <location>
        <begin position="645"/>
        <end position="675"/>
    </location>
</feature>
<feature type="compositionally biased region" description="Basic and acidic residues" evidence="1">
    <location>
        <begin position="114"/>
        <end position="139"/>
    </location>
</feature>
<feature type="region of interest" description="Disordered" evidence="1">
    <location>
        <begin position="255"/>
        <end position="285"/>
    </location>
</feature>
<dbReference type="AlphaFoldDB" id="A0A3L6PV27"/>
<protein>
    <submittedName>
        <fullName evidence="2">Uncharacterized protein</fullName>
    </submittedName>
</protein>
<dbReference type="Proteomes" id="UP000275267">
    <property type="component" value="Unassembled WGS sequence"/>
</dbReference>
<sequence length="799" mass="88640">MTTIEAVKRAYAEVMLNVAREAAARILAAERRAAALAGGMDAVRDDAVAALLRLRAISDAKIKEAKLQSLAHIKRIEELEMQLHSAQSTILSLEGELERAKNELNQTKIQANENRIRRSDAEKTDDSEMSSRHSKICMRERSKSPVSSEIYRIPRNLKEDENVGKIQDLHNCNHFLALSGATHKESICFCSRGAKNTSSLEQHVQSLETPLGRSGRNAGQVKNLSISGKKVIAKKFCCLEAEVLQTGNLRYCKRRRSKRSGSRYRHAANKVQRKTENEAPNTSDGNGCMLLIQALEHDLSPSKIFDRQGRNHVGQHVTEATMYLTDPMQSLFDSDNRSMQTVEPMKNSTEDEVNMTEDLSECRTQENTISDKKEDKNQHICNLDLDKFGVAPIVSSSTNEGNATISSISSNRTACLYTFNRRKRKSKHIEKSTDDSVTDKILHRMGPVEEHKSKTQVILTDSPQSNRSLLEVASQQNHVWLGTDHGYQTAGLQAQPVEGETLQPGAAIGERSTRGFDAVELEAAGSRPGHSAAAASPGSRELGAEVAFQAGLNPPGWVRAASILFPRQSNTIDAFWPVAGLNGKQSKMGDERDGVSWDQSASMIRATDEIWDEIIEDMPKARKYQSKSFPLLDSLELLFDGPIPEGGQNSPQNIVGNVDEGGNNMSTTPDMSGRPSGTINANFDETWNNISLLQRTALGQQDGRPQRADEQAQSSSCVEPQRDRRKKRKVSDIQQIMETYLNFRMKQARVKEQKAKEADQFTISSCIKAMNTMADVSDEVKVLASDVFKDTENREISLL</sequence>
<evidence type="ECO:0000313" key="2">
    <source>
        <dbReference type="EMBL" id="RLM64913.1"/>
    </source>
</evidence>
<feature type="compositionally biased region" description="Polar residues" evidence="1">
    <location>
        <begin position="663"/>
        <end position="675"/>
    </location>
</feature>
<feature type="compositionally biased region" description="Basic residues" evidence="1">
    <location>
        <begin position="255"/>
        <end position="272"/>
    </location>
</feature>
<feature type="region of interest" description="Disordered" evidence="1">
    <location>
        <begin position="700"/>
        <end position="730"/>
    </location>
</feature>
<feature type="region of interest" description="Disordered" evidence="1">
    <location>
        <begin position="108"/>
        <end position="139"/>
    </location>
</feature>
<organism evidence="2 3">
    <name type="scientific">Panicum miliaceum</name>
    <name type="common">Proso millet</name>
    <name type="synonym">Broomcorn millet</name>
    <dbReference type="NCBI Taxonomy" id="4540"/>
    <lineage>
        <taxon>Eukaryota</taxon>
        <taxon>Viridiplantae</taxon>
        <taxon>Streptophyta</taxon>
        <taxon>Embryophyta</taxon>
        <taxon>Tracheophyta</taxon>
        <taxon>Spermatophyta</taxon>
        <taxon>Magnoliopsida</taxon>
        <taxon>Liliopsida</taxon>
        <taxon>Poales</taxon>
        <taxon>Poaceae</taxon>
        <taxon>PACMAD clade</taxon>
        <taxon>Panicoideae</taxon>
        <taxon>Panicodae</taxon>
        <taxon>Paniceae</taxon>
        <taxon>Panicinae</taxon>
        <taxon>Panicum</taxon>
        <taxon>Panicum sect. Panicum</taxon>
    </lineage>
</organism>
<name>A0A3L6PV27_PANMI</name>
<dbReference type="PANTHER" id="PTHR34778:SF2">
    <property type="entry name" value="OS02G0580700 PROTEIN"/>
    <property type="match status" value="1"/>
</dbReference>
<accession>A0A3L6PV27</accession>
<comment type="caution">
    <text evidence="2">The sequence shown here is derived from an EMBL/GenBank/DDBJ whole genome shotgun (WGS) entry which is preliminary data.</text>
</comment>
<evidence type="ECO:0000256" key="1">
    <source>
        <dbReference type="SAM" id="MobiDB-lite"/>
    </source>
</evidence>
<keyword evidence="3" id="KW-1185">Reference proteome</keyword>
<reference evidence="3" key="1">
    <citation type="journal article" date="2019" name="Nat. Commun.">
        <title>The genome of broomcorn millet.</title>
        <authorList>
            <person name="Zou C."/>
            <person name="Miki D."/>
            <person name="Li D."/>
            <person name="Tang Q."/>
            <person name="Xiao L."/>
            <person name="Rajput S."/>
            <person name="Deng P."/>
            <person name="Jia W."/>
            <person name="Huang R."/>
            <person name="Zhang M."/>
            <person name="Sun Y."/>
            <person name="Hu J."/>
            <person name="Fu X."/>
            <person name="Schnable P.S."/>
            <person name="Li F."/>
            <person name="Zhang H."/>
            <person name="Feng B."/>
            <person name="Zhu X."/>
            <person name="Liu R."/>
            <person name="Schnable J.C."/>
            <person name="Zhu J.-K."/>
            <person name="Zhang H."/>
        </authorList>
    </citation>
    <scope>NUCLEOTIDE SEQUENCE [LARGE SCALE GENOMIC DNA]</scope>
</reference>
<evidence type="ECO:0000313" key="3">
    <source>
        <dbReference type="Proteomes" id="UP000275267"/>
    </source>
</evidence>
<proteinExistence type="predicted"/>
<dbReference type="STRING" id="4540.A0A3L6PV27"/>
<gene>
    <name evidence="2" type="ORF">C2845_PM16G10080</name>
</gene>
<dbReference type="EMBL" id="PQIB02000015">
    <property type="protein sequence ID" value="RLM64913.1"/>
    <property type="molecule type" value="Genomic_DNA"/>
</dbReference>